<accession>A0ABP8MEM3</accession>
<evidence type="ECO:0000313" key="1">
    <source>
        <dbReference type="EMBL" id="GAA4449101.1"/>
    </source>
</evidence>
<dbReference type="Proteomes" id="UP001501410">
    <property type="component" value="Unassembled WGS sequence"/>
</dbReference>
<dbReference type="Gene3D" id="3.40.30.10">
    <property type="entry name" value="Glutaredoxin"/>
    <property type="match status" value="1"/>
</dbReference>
<dbReference type="NCBIfam" id="TIGR04019">
    <property type="entry name" value="B_thiol_YtxJ"/>
    <property type="match status" value="1"/>
</dbReference>
<dbReference type="Pfam" id="PF11009">
    <property type="entry name" value="BrxC"/>
    <property type="match status" value="1"/>
</dbReference>
<dbReference type="RefSeq" id="WP_344821895.1">
    <property type="nucleotide sequence ID" value="NZ_BAABEZ010000001.1"/>
</dbReference>
<evidence type="ECO:0000313" key="2">
    <source>
        <dbReference type="Proteomes" id="UP001501410"/>
    </source>
</evidence>
<proteinExistence type="predicted"/>
<dbReference type="InterPro" id="IPR022551">
    <property type="entry name" value="BrxC"/>
</dbReference>
<protein>
    <submittedName>
        <fullName evidence="1">Bacillithiol system redox-active protein YtxJ</fullName>
    </submittedName>
</protein>
<keyword evidence="2" id="KW-1185">Reference proteome</keyword>
<reference evidence="2" key="1">
    <citation type="journal article" date="2019" name="Int. J. Syst. Evol. Microbiol.">
        <title>The Global Catalogue of Microorganisms (GCM) 10K type strain sequencing project: providing services to taxonomists for standard genome sequencing and annotation.</title>
        <authorList>
            <consortium name="The Broad Institute Genomics Platform"/>
            <consortium name="The Broad Institute Genome Sequencing Center for Infectious Disease"/>
            <person name="Wu L."/>
            <person name="Ma J."/>
        </authorList>
    </citation>
    <scope>NUCLEOTIDE SEQUENCE [LARGE SCALE GENOMIC DNA]</scope>
    <source>
        <strain evidence="2">JCM 31921</strain>
    </source>
</reference>
<dbReference type="EMBL" id="BAABEZ010000001">
    <property type="protein sequence ID" value="GAA4449101.1"/>
    <property type="molecule type" value="Genomic_DNA"/>
</dbReference>
<comment type="caution">
    <text evidence="1">The sequence shown here is derived from an EMBL/GenBank/DDBJ whole genome shotgun (WGS) entry which is preliminary data.</text>
</comment>
<gene>
    <name evidence="1" type="primary">ytxJ</name>
    <name evidence="1" type="ORF">GCM10023092_02660</name>
</gene>
<sequence>MNWIPLTEADQLTKIKSDSHDHPVVIFKHSTRCSISHMAKTRMDRGTAIEGVDYYYLDLLTYRPISNLVAETFAVHHESPQLLLIRNGECVYEETHNGIDPEELREQV</sequence>
<organism evidence="1 2">
    <name type="scientific">Rurimicrobium arvi</name>
    <dbReference type="NCBI Taxonomy" id="2049916"/>
    <lineage>
        <taxon>Bacteria</taxon>
        <taxon>Pseudomonadati</taxon>
        <taxon>Bacteroidota</taxon>
        <taxon>Chitinophagia</taxon>
        <taxon>Chitinophagales</taxon>
        <taxon>Chitinophagaceae</taxon>
        <taxon>Rurimicrobium</taxon>
    </lineage>
</organism>
<name>A0ABP8MEM3_9BACT</name>